<dbReference type="Gene3D" id="1.25.40.10">
    <property type="entry name" value="Tetratricopeptide repeat domain"/>
    <property type="match status" value="2"/>
</dbReference>
<dbReference type="InterPro" id="IPR019734">
    <property type="entry name" value="TPR_rpt"/>
</dbReference>
<dbReference type="EMBL" id="BBWV01000005">
    <property type="protein sequence ID" value="GAO45351.1"/>
    <property type="molecule type" value="Genomic_DNA"/>
</dbReference>
<dbReference type="STRING" id="1220578.FPE01S_05_00480"/>
<reference evidence="3 4" key="1">
    <citation type="submission" date="2015-04" db="EMBL/GenBank/DDBJ databases">
        <title>Whole genome shotgun sequence of Flavihumibacter petaseus NBRC 106054.</title>
        <authorList>
            <person name="Miyazawa S."/>
            <person name="Hosoyama A."/>
            <person name="Hashimoto M."/>
            <person name="Noguchi M."/>
            <person name="Tsuchikane K."/>
            <person name="Ohji S."/>
            <person name="Yamazoe A."/>
            <person name="Ichikawa N."/>
            <person name="Kimura A."/>
            <person name="Fujita N."/>
        </authorList>
    </citation>
    <scope>NUCLEOTIDE SEQUENCE [LARGE SCALE GENOMIC DNA]</scope>
    <source>
        <strain evidence="3 4">NBRC 106054</strain>
    </source>
</reference>
<dbReference type="OrthoDB" id="672485at2"/>
<dbReference type="PANTHER" id="PTHR12558">
    <property type="entry name" value="CELL DIVISION CYCLE 16,23,27"/>
    <property type="match status" value="1"/>
</dbReference>
<dbReference type="PROSITE" id="PS50005">
    <property type="entry name" value="TPR"/>
    <property type="match status" value="2"/>
</dbReference>
<feature type="compositionally biased region" description="Low complexity" evidence="2">
    <location>
        <begin position="46"/>
        <end position="63"/>
    </location>
</feature>
<organism evidence="3 4">
    <name type="scientific">Flavihumibacter petaseus NBRC 106054</name>
    <dbReference type="NCBI Taxonomy" id="1220578"/>
    <lineage>
        <taxon>Bacteria</taxon>
        <taxon>Pseudomonadati</taxon>
        <taxon>Bacteroidota</taxon>
        <taxon>Chitinophagia</taxon>
        <taxon>Chitinophagales</taxon>
        <taxon>Chitinophagaceae</taxon>
        <taxon>Flavihumibacter</taxon>
    </lineage>
</organism>
<keyword evidence="1" id="KW-0802">TPR repeat</keyword>
<gene>
    <name evidence="3" type="ORF">FPE01S_05_00480</name>
</gene>
<feature type="region of interest" description="Disordered" evidence="2">
    <location>
        <begin position="46"/>
        <end position="72"/>
    </location>
</feature>
<dbReference type="Proteomes" id="UP000033121">
    <property type="component" value="Unassembled WGS sequence"/>
</dbReference>
<dbReference type="RefSeq" id="WP_046371370.1">
    <property type="nucleotide sequence ID" value="NZ_BBWV01000005.1"/>
</dbReference>
<dbReference type="InterPro" id="IPR011990">
    <property type="entry name" value="TPR-like_helical_dom_sf"/>
</dbReference>
<sequence>MKPFLKLSAFPKLPVILKSSQPLLFALLLSGGLSISLTTTYAQSKSKSSKSSTTAAPARSAAPAPEPEPTGKFADQLKEAAATASRGDNKAAYQQYRSIVADDPENLFALRGMAKTAESLQYAVIARETYKKIITILPNDTASISHLAVLFFDTHQYTEAADMGRRALGQNLGSGNEWRVAKSYYELKEYRSTLEYLDKLSKKDSSNAEAAFVMARCQIEMNNYKRAITAYEQAIRLDPNKPDWKFEVGMTYLAIPDIRNGVKWLENALANGYPRERDILETLAGGYIDLGAFDKAATTIAEILKSNPKDVNMLFMEGEANLRAGQYAAAIDSYGKLQTLDPKNARAIFMSGIAHIKMGDKSKGDNLCQQAIQMDPSLEKMRQSSTGLSL</sequence>
<accession>A0A0E9N6K0</accession>
<evidence type="ECO:0000313" key="3">
    <source>
        <dbReference type="EMBL" id="GAO45351.1"/>
    </source>
</evidence>
<name>A0A0E9N6K0_9BACT</name>
<dbReference type="Pfam" id="PF13432">
    <property type="entry name" value="TPR_16"/>
    <property type="match status" value="1"/>
</dbReference>
<evidence type="ECO:0000256" key="1">
    <source>
        <dbReference type="PROSITE-ProRule" id="PRU00339"/>
    </source>
</evidence>
<evidence type="ECO:0000313" key="4">
    <source>
        <dbReference type="Proteomes" id="UP000033121"/>
    </source>
</evidence>
<dbReference type="SMART" id="SM00028">
    <property type="entry name" value="TPR"/>
    <property type="match status" value="5"/>
</dbReference>
<comment type="caution">
    <text evidence="3">The sequence shown here is derived from an EMBL/GenBank/DDBJ whole genome shotgun (WGS) entry which is preliminary data.</text>
</comment>
<dbReference type="Pfam" id="PF12895">
    <property type="entry name" value="ANAPC3"/>
    <property type="match status" value="1"/>
</dbReference>
<dbReference type="PROSITE" id="PS50293">
    <property type="entry name" value="TPR_REGION"/>
    <property type="match status" value="1"/>
</dbReference>
<feature type="repeat" description="TPR" evidence="1">
    <location>
        <begin position="208"/>
        <end position="241"/>
    </location>
</feature>
<evidence type="ECO:0000256" key="2">
    <source>
        <dbReference type="SAM" id="MobiDB-lite"/>
    </source>
</evidence>
<dbReference type="SUPFAM" id="SSF48452">
    <property type="entry name" value="TPR-like"/>
    <property type="match status" value="2"/>
</dbReference>
<proteinExistence type="predicted"/>
<protein>
    <submittedName>
        <fullName evidence="3">Uncharacterized protein</fullName>
    </submittedName>
</protein>
<feature type="repeat" description="TPR" evidence="1">
    <location>
        <begin position="311"/>
        <end position="344"/>
    </location>
</feature>
<dbReference type="AlphaFoldDB" id="A0A0E9N6K0"/>
<keyword evidence="4" id="KW-1185">Reference proteome</keyword>
<dbReference type="PANTHER" id="PTHR12558:SF13">
    <property type="entry name" value="CELL DIVISION CYCLE PROTEIN 27 HOMOLOG"/>
    <property type="match status" value="1"/>
</dbReference>